<evidence type="ECO:0000256" key="5">
    <source>
        <dbReference type="ARBA" id="ARBA00022496"/>
    </source>
</evidence>
<dbReference type="GO" id="GO:0009279">
    <property type="term" value="C:cell outer membrane"/>
    <property type="evidence" value="ECO:0007669"/>
    <property type="project" value="UniProtKB-SubCell"/>
</dbReference>
<evidence type="ECO:0000256" key="16">
    <source>
        <dbReference type="SAM" id="SignalP"/>
    </source>
</evidence>
<keyword evidence="20" id="KW-1185">Reference proteome</keyword>
<keyword evidence="3 14" id="KW-0813">Transport</keyword>
<dbReference type="InterPro" id="IPR037066">
    <property type="entry name" value="Plug_dom_sf"/>
</dbReference>
<gene>
    <name evidence="19" type="ORF">ARC20_03810</name>
</gene>
<evidence type="ECO:0000259" key="18">
    <source>
        <dbReference type="Pfam" id="PF07715"/>
    </source>
</evidence>
<dbReference type="SUPFAM" id="SSF56935">
    <property type="entry name" value="Porins"/>
    <property type="match status" value="1"/>
</dbReference>
<evidence type="ECO:0000256" key="2">
    <source>
        <dbReference type="ARBA" id="ARBA00009810"/>
    </source>
</evidence>
<dbReference type="EMBL" id="LLXU01000049">
    <property type="protein sequence ID" value="KRG46979.1"/>
    <property type="molecule type" value="Genomic_DNA"/>
</dbReference>
<dbReference type="InterPro" id="IPR036942">
    <property type="entry name" value="Beta-barrel_TonB_sf"/>
</dbReference>
<keyword evidence="10 15" id="KW-0798">TonB box</keyword>
<keyword evidence="5" id="KW-0410">Iron transport</keyword>
<evidence type="ECO:0000256" key="6">
    <source>
        <dbReference type="ARBA" id="ARBA00022692"/>
    </source>
</evidence>
<evidence type="ECO:0000256" key="15">
    <source>
        <dbReference type="RuleBase" id="RU003357"/>
    </source>
</evidence>
<dbReference type="GO" id="GO:0015891">
    <property type="term" value="P:siderophore transport"/>
    <property type="evidence" value="ECO:0007669"/>
    <property type="project" value="InterPro"/>
</dbReference>
<evidence type="ECO:0000313" key="19">
    <source>
        <dbReference type="EMBL" id="KRG46979.1"/>
    </source>
</evidence>
<dbReference type="Pfam" id="PF07715">
    <property type="entry name" value="Plug"/>
    <property type="match status" value="1"/>
</dbReference>
<dbReference type="InterPro" id="IPR000531">
    <property type="entry name" value="Beta-barrel_TonB"/>
</dbReference>
<dbReference type="PANTHER" id="PTHR32552:SF89">
    <property type="entry name" value="CATECHOLATE SIDEROPHORE RECEPTOR FIU"/>
    <property type="match status" value="1"/>
</dbReference>
<feature type="domain" description="TonB-dependent receptor plug" evidence="18">
    <location>
        <begin position="69"/>
        <end position="170"/>
    </location>
</feature>
<dbReference type="Gene3D" id="2.170.130.10">
    <property type="entry name" value="TonB-dependent receptor, plug domain"/>
    <property type="match status" value="1"/>
</dbReference>
<evidence type="ECO:0000256" key="3">
    <source>
        <dbReference type="ARBA" id="ARBA00022448"/>
    </source>
</evidence>
<sequence>MSIKSRKHALPRSAGATTLTAAALLLAAPLVHAEAADNPKTLDKVDVQAERAKRYLVETPASPKFTQPLQDTPQTVNIISKDLFNEQGATTLTEALRNSPGVGTFYVGENGNTSTGDTVYMRGFDSSSSIFVDGIRDLGSVSRDVFNIEQIEVTKGPAGTDNGRSAPTGAINLITKQPFGTNATTASLTGGVDGQRRVTADWNQTLGNPGAAFRLNVMGQDSDAVGRDHVENKRWGIAPSLAFGLDGATRYYLNLLYVKQDNVPDGSVPTIGLPGYSSPDAARPWLANAPKVDPENFYGTRHDHDDIESKMATFRFEHDFSDSLKLTNTARWGQNEQDYMLTAFMVTAANLLTPNPNDPSTWTVARSTPTFKDQEYTIITDQLNLRWDFTTGSVEHNLSTGVEATREELKSWGVATKSGAWPAANLYNPDWNVDGLVWGRNGAYSEGRTTTYSAYAFDTLKFGENFLVTGGVRVDRYDTDFDSLVACGGRGGPVCGTQPTGTIVPGVNANAKDTLFNWKLGAVYKANEDVSIYANYAVSQQPPGGSALELSTAANNLNNPNLDPQKAKTAEIGTKWSFFDQGLLVSMALFRTDVTNEIAPDPTNPNIYYQTGEKRVEGVELSAVGRITDNWSVSAGYTKMDAQVEEGTKVAQDGSTDLSYTPDSAFTAWTTYTLPFKLTIGGGVRYSGEMKRGTDGAIGTPAFVKSYTVWDAVITYPFSENFDLRLNAYNLFDKEYVAGINKSGYRYSPGAPRTFTLTANLRF</sequence>
<dbReference type="InterPro" id="IPR012910">
    <property type="entry name" value="Plug_dom"/>
</dbReference>
<keyword evidence="7 16" id="KW-0732">Signal</keyword>
<dbReference type="GO" id="GO:0038023">
    <property type="term" value="F:signaling receptor activity"/>
    <property type="evidence" value="ECO:0007669"/>
    <property type="project" value="InterPro"/>
</dbReference>
<feature type="signal peptide" evidence="16">
    <location>
        <begin position="1"/>
        <end position="33"/>
    </location>
</feature>
<evidence type="ECO:0000256" key="9">
    <source>
        <dbReference type="ARBA" id="ARBA00023065"/>
    </source>
</evidence>
<protein>
    <submittedName>
        <fullName evidence="19">Catecholate siderophore receptor Fiu</fullName>
    </submittedName>
</protein>
<dbReference type="OrthoDB" id="9790771at2"/>
<dbReference type="CDD" id="cd01347">
    <property type="entry name" value="ligand_gated_channel"/>
    <property type="match status" value="1"/>
</dbReference>
<evidence type="ECO:0000313" key="20">
    <source>
        <dbReference type="Proteomes" id="UP000051802"/>
    </source>
</evidence>
<evidence type="ECO:0000256" key="13">
    <source>
        <dbReference type="ARBA" id="ARBA00023237"/>
    </source>
</evidence>
<evidence type="ECO:0000256" key="11">
    <source>
        <dbReference type="ARBA" id="ARBA00023136"/>
    </source>
</evidence>
<feature type="chain" id="PRO_5006391683" evidence="16">
    <location>
        <begin position="34"/>
        <end position="763"/>
    </location>
</feature>
<dbReference type="NCBIfam" id="TIGR01783">
    <property type="entry name" value="TonB-siderophor"/>
    <property type="match status" value="1"/>
</dbReference>
<dbReference type="PROSITE" id="PS52016">
    <property type="entry name" value="TONB_DEPENDENT_REC_3"/>
    <property type="match status" value="1"/>
</dbReference>
<dbReference type="Proteomes" id="UP000051802">
    <property type="component" value="Unassembled WGS sequence"/>
</dbReference>
<accession>A0A0R0B1Y3</accession>
<evidence type="ECO:0000256" key="1">
    <source>
        <dbReference type="ARBA" id="ARBA00004571"/>
    </source>
</evidence>
<keyword evidence="8" id="KW-0408">Iron</keyword>
<evidence type="ECO:0000259" key="17">
    <source>
        <dbReference type="Pfam" id="PF00593"/>
    </source>
</evidence>
<keyword evidence="4 14" id="KW-1134">Transmembrane beta strand</keyword>
<dbReference type="STRING" id="676599.ARC20_03810"/>
<keyword evidence="11 14" id="KW-0472">Membrane</keyword>
<comment type="similarity">
    <text evidence="2 14 15">Belongs to the TonB-dependent receptor family.</text>
</comment>
<keyword evidence="13 14" id="KW-0998">Cell outer membrane</keyword>
<keyword evidence="6 14" id="KW-0812">Transmembrane</keyword>
<dbReference type="FunFam" id="2.170.130.10:FF:000001">
    <property type="entry name" value="Catecholate siderophore TonB-dependent receptor"/>
    <property type="match status" value="1"/>
</dbReference>
<evidence type="ECO:0000256" key="10">
    <source>
        <dbReference type="ARBA" id="ARBA00023077"/>
    </source>
</evidence>
<evidence type="ECO:0000256" key="4">
    <source>
        <dbReference type="ARBA" id="ARBA00022452"/>
    </source>
</evidence>
<organism evidence="19 20">
    <name type="scientific">Stenotrophomonas panacihumi</name>
    <dbReference type="NCBI Taxonomy" id="676599"/>
    <lineage>
        <taxon>Bacteria</taxon>
        <taxon>Pseudomonadati</taxon>
        <taxon>Pseudomonadota</taxon>
        <taxon>Gammaproteobacteria</taxon>
        <taxon>Lysobacterales</taxon>
        <taxon>Lysobacteraceae</taxon>
        <taxon>Stenotrophomonas</taxon>
    </lineage>
</organism>
<dbReference type="AlphaFoldDB" id="A0A0R0B1Y3"/>
<evidence type="ECO:0000256" key="14">
    <source>
        <dbReference type="PROSITE-ProRule" id="PRU01360"/>
    </source>
</evidence>
<dbReference type="Gene3D" id="2.40.170.20">
    <property type="entry name" value="TonB-dependent receptor, beta-barrel domain"/>
    <property type="match status" value="1"/>
</dbReference>
<proteinExistence type="inferred from homology"/>
<dbReference type="InterPro" id="IPR010105">
    <property type="entry name" value="TonB_sidphr_rcpt"/>
</dbReference>
<dbReference type="GO" id="GO:0015344">
    <property type="term" value="F:siderophore uptake transmembrane transporter activity"/>
    <property type="evidence" value="ECO:0007669"/>
    <property type="project" value="TreeGrafter"/>
</dbReference>
<dbReference type="Pfam" id="PF00593">
    <property type="entry name" value="TonB_dep_Rec_b-barrel"/>
    <property type="match status" value="1"/>
</dbReference>
<feature type="domain" description="TonB-dependent receptor-like beta-barrel" evidence="17">
    <location>
        <begin position="274"/>
        <end position="731"/>
    </location>
</feature>
<reference evidence="19 20" key="1">
    <citation type="submission" date="2015-10" db="EMBL/GenBank/DDBJ databases">
        <title>Genome sequencing and analysis of members of genus Stenotrophomonas.</title>
        <authorList>
            <person name="Patil P.P."/>
            <person name="Midha S."/>
            <person name="Patil P.B."/>
        </authorList>
    </citation>
    <scope>NUCLEOTIDE SEQUENCE [LARGE SCALE GENOMIC DNA]</scope>
    <source>
        <strain evidence="19 20">JCM 16536</strain>
    </source>
</reference>
<comment type="subcellular location">
    <subcellularLocation>
        <location evidence="1 14">Cell outer membrane</location>
        <topology evidence="1 14">Multi-pass membrane protein</topology>
    </subcellularLocation>
</comment>
<keyword evidence="9" id="KW-0406">Ion transport</keyword>
<dbReference type="PROSITE" id="PS51318">
    <property type="entry name" value="TAT"/>
    <property type="match status" value="1"/>
</dbReference>
<dbReference type="NCBIfam" id="NF007349">
    <property type="entry name" value="PRK09840.1"/>
    <property type="match status" value="1"/>
</dbReference>
<evidence type="ECO:0000256" key="12">
    <source>
        <dbReference type="ARBA" id="ARBA00023170"/>
    </source>
</evidence>
<dbReference type="PANTHER" id="PTHR32552">
    <property type="entry name" value="FERRICHROME IRON RECEPTOR-RELATED"/>
    <property type="match status" value="1"/>
</dbReference>
<comment type="caution">
    <text evidence="19">The sequence shown here is derived from an EMBL/GenBank/DDBJ whole genome shotgun (WGS) entry which is preliminary data.</text>
</comment>
<dbReference type="InterPro" id="IPR006311">
    <property type="entry name" value="TAT_signal"/>
</dbReference>
<name>A0A0R0B1Y3_9GAMM</name>
<dbReference type="RefSeq" id="WP_057643766.1">
    <property type="nucleotide sequence ID" value="NZ_LLXU01000049.1"/>
</dbReference>
<evidence type="ECO:0000256" key="7">
    <source>
        <dbReference type="ARBA" id="ARBA00022729"/>
    </source>
</evidence>
<evidence type="ECO:0000256" key="8">
    <source>
        <dbReference type="ARBA" id="ARBA00023004"/>
    </source>
</evidence>
<keyword evidence="12 19" id="KW-0675">Receptor</keyword>
<dbReference type="InterPro" id="IPR039426">
    <property type="entry name" value="TonB-dep_rcpt-like"/>
</dbReference>